<name>A0AAV7G363_DENCH</name>
<reference evidence="2 3" key="1">
    <citation type="journal article" date="2021" name="Hortic Res">
        <title>Chromosome-scale assembly of the Dendrobium chrysotoxum genome enhances the understanding of orchid evolution.</title>
        <authorList>
            <person name="Zhang Y."/>
            <person name="Zhang G.Q."/>
            <person name="Zhang D."/>
            <person name="Liu X.D."/>
            <person name="Xu X.Y."/>
            <person name="Sun W.H."/>
            <person name="Yu X."/>
            <person name="Zhu X."/>
            <person name="Wang Z.W."/>
            <person name="Zhao X."/>
            <person name="Zhong W.Y."/>
            <person name="Chen H."/>
            <person name="Yin W.L."/>
            <person name="Huang T."/>
            <person name="Niu S.C."/>
            <person name="Liu Z.J."/>
        </authorList>
    </citation>
    <scope>NUCLEOTIDE SEQUENCE [LARGE SCALE GENOMIC DNA]</scope>
    <source>
        <strain evidence="2">Lindl</strain>
    </source>
</reference>
<keyword evidence="3" id="KW-1185">Reference proteome</keyword>
<dbReference type="EMBL" id="JAGFBR010000018">
    <property type="protein sequence ID" value="KAH0450133.1"/>
    <property type="molecule type" value="Genomic_DNA"/>
</dbReference>
<evidence type="ECO:0000313" key="2">
    <source>
        <dbReference type="EMBL" id="KAH0450133.1"/>
    </source>
</evidence>
<gene>
    <name evidence="2" type="ORF">IEQ34_020825</name>
</gene>
<proteinExistence type="predicted"/>
<sequence>MRRLLHAPHPHPHQPFHCLARFFLVPPLLYLIYCLFHPHPPQPIHQTFLSSYLHRPPPRRQLHHQHSKAINIPLCRCPPCLPILRRHITHRPRHHRAHMRFSIQHHPRQPEICHLCHSASIHHHIARLHITILHRHEPAIRQLSAVDHAGTAAADYHVKAVLSRRNTLTPLPGELLDSSEGESEVEGGRCLIPSNKKLSDSERNGSGSSTERESTGDREMRQRIKEARPKINMTAVKERTIQMKTNLAVDRRPTLAGGTVLRKELEAENEMRGSPMKELLSKVAIWPLMGMAP</sequence>
<comment type="caution">
    <text evidence="2">The sequence shown here is derived from an EMBL/GenBank/DDBJ whole genome shotgun (WGS) entry which is preliminary data.</text>
</comment>
<dbReference type="Proteomes" id="UP000775213">
    <property type="component" value="Unassembled WGS sequence"/>
</dbReference>
<organism evidence="2 3">
    <name type="scientific">Dendrobium chrysotoxum</name>
    <name type="common">Orchid</name>
    <dbReference type="NCBI Taxonomy" id="161865"/>
    <lineage>
        <taxon>Eukaryota</taxon>
        <taxon>Viridiplantae</taxon>
        <taxon>Streptophyta</taxon>
        <taxon>Embryophyta</taxon>
        <taxon>Tracheophyta</taxon>
        <taxon>Spermatophyta</taxon>
        <taxon>Magnoliopsida</taxon>
        <taxon>Liliopsida</taxon>
        <taxon>Asparagales</taxon>
        <taxon>Orchidaceae</taxon>
        <taxon>Epidendroideae</taxon>
        <taxon>Malaxideae</taxon>
        <taxon>Dendrobiinae</taxon>
        <taxon>Dendrobium</taxon>
    </lineage>
</organism>
<protein>
    <submittedName>
        <fullName evidence="2">Uncharacterized protein</fullName>
    </submittedName>
</protein>
<evidence type="ECO:0000256" key="1">
    <source>
        <dbReference type="SAM" id="MobiDB-lite"/>
    </source>
</evidence>
<feature type="compositionally biased region" description="Basic and acidic residues" evidence="1">
    <location>
        <begin position="210"/>
        <end position="223"/>
    </location>
</feature>
<evidence type="ECO:0000313" key="3">
    <source>
        <dbReference type="Proteomes" id="UP000775213"/>
    </source>
</evidence>
<feature type="region of interest" description="Disordered" evidence="1">
    <location>
        <begin position="169"/>
        <end position="223"/>
    </location>
</feature>
<accession>A0AAV7G363</accession>
<dbReference type="AlphaFoldDB" id="A0AAV7G363"/>